<dbReference type="EMBL" id="VAUV01000003">
    <property type="protein sequence ID" value="TLD72000.1"/>
    <property type="molecule type" value="Genomic_DNA"/>
</dbReference>
<accession>A0A5R8KIC6</accession>
<organism evidence="1 2">
    <name type="scientific">Phragmitibacter flavus</name>
    <dbReference type="NCBI Taxonomy" id="2576071"/>
    <lineage>
        <taxon>Bacteria</taxon>
        <taxon>Pseudomonadati</taxon>
        <taxon>Verrucomicrobiota</taxon>
        <taxon>Verrucomicrobiia</taxon>
        <taxon>Verrucomicrobiales</taxon>
        <taxon>Verrucomicrobiaceae</taxon>
        <taxon>Phragmitibacter</taxon>
    </lineage>
</organism>
<reference evidence="1 2" key="1">
    <citation type="submission" date="2019-05" db="EMBL/GenBank/DDBJ databases">
        <title>Verrucobacter flavum gen. nov., sp. nov. a new member of the family Verrucomicrobiaceae.</title>
        <authorList>
            <person name="Szuroczki S."/>
            <person name="Abbaszade G."/>
            <person name="Szabo A."/>
            <person name="Felfoldi T."/>
            <person name="Schumann P."/>
            <person name="Boka K."/>
            <person name="Keki Z."/>
            <person name="Toumi M."/>
            <person name="Toth E."/>
        </authorList>
    </citation>
    <scope>NUCLEOTIDE SEQUENCE [LARGE SCALE GENOMIC DNA]</scope>
    <source>
        <strain evidence="1 2">MG-N-17</strain>
    </source>
</reference>
<gene>
    <name evidence="1" type="ORF">FEM03_04555</name>
</gene>
<dbReference type="AlphaFoldDB" id="A0A5R8KIC6"/>
<evidence type="ECO:0000313" key="1">
    <source>
        <dbReference type="EMBL" id="TLD72000.1"/>
    </source>
</evidence>
<proteinExistence type="predicted"/>
<comment type="caution">
    <text evidence="1">The sequence shown here is derived from an EMBL/GenBank/DDBJ whole genome shotgun (WGS) entry which is preliminary data.</text>
</comment>
<keyword evidence="2" id="KW-1185">Reference proteome</keyword>
<dbReference type="OrthoDB" id="4772769at2"/>
<dbReference type="Pfam" id="PF21997">
    <property type="entry name" value="DUF6928"/>
    <property type="match status" value="1"/>
</dbReference>
<evidence type="ECO:0000313" key="2">
    <source>
        <dbReference type="Proteomes" id="UP000306196"/>
    </source>
</evidence>
<dbReference type="InterPro" id="IPR053847">
    <property type="entry name" value="DUF6928"/>
</dbReference>
<protein>
    <submittedName>
        <fullName evidence="1">Uncharacterized protein</fullName>
    </submittedName>
</protein>
<dbReference type="Proteomes" id="UP000306196">
    <property type="component" value="Unassembled WGS sequence"/>
</dbReference>
<name>A0A5R8KIC6_9BACT</name>
<sequence length="219" mass="24259">MGAKTWMIAYVDSGTKLVDVFSASPQLDREASSKLAMELFPGMKLVPDADGYLSYTCPPRKQVFAGCYPGVSVVAASQLGIDYPSKLPATYLSAARGRDIYFLAMHSVVDWFAFAIWSSGKLTRSLSLSPDSKVLEDIGEHLPFEAPYWSGQRKVDSDDDEPYPLPFRPLELGEVALFHFFGYSLEGGPGNDLPDEPRFDADSIVLAGFRGSKPWWKIW</sequence>